<proteinExistence type="inferred from homology"/>
<evidence type="ECO:0000256" key="2">
    <source>
        <dbReference type="ARBA" id="ARBA00012425"/>
    </source>
</evidence>
<dbReference type="GO" id="GO:0000082">
    <property type="term" value="P:G1/S transition of mitotic cell cycle"/>
    <property type="evidence" value="ECO:0007669"/>
    <property type="project" value="TreeGrafter"/>
</dbReference>
<dbReference type="SUPFAM" id="SSF56112">
    <property type="entry name" value="Protein kinase-like (PK-like)"/>
    <property type="match status" value="1"/>
</dbReference>
<keyword evidence="9" id="KW-0418">Kinase</keyword>
<dbReference type="Proteomes" id="UP001497516">
    <property type="component" value="Chromosome 7"/>
</dbReference>
<evidence type="ECO:0000259" key="14">
    <source>
        <dbReference type="PROSITE" id="PS50011"/>
    </source>
</evidence>
<dbReference type="GO" id="GO:0010468">
    <property type="term" value="P:regulation of gene expression"/>
    <property type="evidence" value="ECO:0007669"/>
    <property type="project" value="TreeGrafter"/>
</dbReference>
<feature type="domain" description="Protein kinase" evidence="14">
    <location>
        <begin position="9"/>
        <end position="302"/>
    </location>
</feature>
<evidence type="ECO:0000256" key="8">
    <source>
        <dbReference type="ARBA" id="ARBA00022776"/>
    </source>
</evidence>
<dbReference type="PANTHER" id="PTHR24056">
    <property type="entry name" value="CELL DIVISION PROTEIN KINASE"/>
    <property type="match status" value="1"/>
</dbReference>
<reference evidence="15 16" key="1">
    <citation type="submission" date="2024-04" db="EMBL/GenBank/DDBJ databases">
        <authorList>
            <person name="Fracassetti M."/>
        </authorList>
    </citation>
    <scope>NUCLEOTIDE SEQUENCE [LARGE SCALE GENOMIC DNA]</scope>
</reference>
<dbReference type="GO" id="GO:0030332">
    <property type="term" value="F:cyclin binding"/>
    <property type="evidence" value="ECO:0007669"/>
    <property type="project" value="TreeGrafter"/>
</dbReference>
<comment type="catalytic activity">
    <reaction evidence="12">
        <text>L-threonyl-[protein] + ATP = O-phospho-L-threonyl-[protein] + ADP + H(+)</text>
        <dbReference type="Rhea" id="RHEA:46608"/>
        <dbReference type="Rhea" id="RHEA-COMP:11060"/>
        <dbReference type="Rhea" id="RHEA-COMP:11605"/>
        <dbReference type="ChEBI" id="CHEBI:15378"/>
        <dbReference type="ChEBI" id="CHEBI:30013"/>
        <dbReference type="ChEBI" id="CHEBI:30616"/>
        <dbReference type="ChEBI" id="CHEBI:61977"/>
        <dbReference type="ChEBI" id="CHEBI:456216"/>
        <dbReference type="EC" id="2.7.11.22"/>
    </reaction>
</comment>
<evidence type="ECO:0000256" key="13">
    <source>
        <dbReference type="ARBA" id="ARBA00048367"/>
    </source>
</evidence>
<sequence length="305" mass="34352">MAEEVQQRYKLYSLEINDRSGAVWRCLDTWTGKIVSMRKIYVDGMNDIAAVMREATLLMDLKHPNTVRLLDVLIHSNRVELVSEHLDCDLLKYLEKPERITQSQIKELLRQILKGLASCHSKNLVHGNLTPKSLLIDCKSGTVKLSVFGLTSINNVVSHHSHHHHHHHQRLHPDPGGEYTTWEMNAAYMAPEVLLGREGCSFAADVWSVGCILALMLTRQHLFAMKGNELGVHIPSQLDHMFRIRGSPELLLENASSNYQPQDLAATLNFGDSAGLDLIKRMLCLDPAQRITVSDALAHEYLTNA</sequence>
<dbReference type="Gene3D" id="1.10.510.10">
    <property type="entry name" value="Transferase(Phosphotransferase) domain 1"/>
    <property type="match status" value="1"/>
</dbReference>
<evidence type="ECO:0000256" key="10">
    <source>
        <dbReference type="ARBA" id="ARBA00022840"/>
    </source>
</evidence>
<evidence type="ECO:0000256" key="3">
    <source>
        <dbReference type="ARBA" id="ARBA00022527"/>
    </source>
</evidence>
<dbReference type="InterPro" id="IPR011009">
    <property type="entry name" value="Kinase-like_dom_sf"/>
</dbReference>
<dbReference type="EMBL" id="OZ034820">
    <property type="protein sequence ID" value="CAL1398795.1"/>
    <property type="molecule type" value="Genomic_DNA"/>
</dbReference>
<keyword evidence="8" id="KW-0498">Mitosis</keyword>
<name>A0AAV2FMV5_9ROSI</name>
<gene>
    <name evidence="15" type="ORF">LTRI10_LOCUS39008</name>
</gene>
<dbReference type="GO" id="GO:0005524">
    <property type="term" value="F:ATP binding"/>
    <property type="evidence" value="ECO:0007669"/>
    <property type="project" value="UniProtKB-KW"/>
</dbReference>
<protein>
    <recommendedName>
        <fullName evidence="2">cyclin-dependent kinase</fullName>
        <ecNumber evidence="2">2.7.11.22</ecNumber>
    </recommendedName>
</protein>
<dbReference type="GO" id="GO:0007165">
    <property type="term" value="P:signal transduction"/>
    <property type="evidence" value="ECO:0007669"/>
    <property type="project" value="TreeGrafter"/>
</dbReference>
<keyword evidence="16" id="KW-1185">Reference proteome</keyword>
<keyword evidence="7" id="KW-0547">Nucleotide-binding</keyword>
<dbReference type="InterPro" id="IPR050108">
    <property type="entry name" value="CDK"/>
</dbReference>
<evidence type="ECO:0000256" key="6">
    <source>
        <dbReference type="ARBA" id="ARBA00022679"/>
    </source>
</evidence>
<dbReference type="GO" id="GO:0005737">
    <property type="term" value="C:cytoplasm"/>
    <property type="evidence" value="ECO:0007669"/>
    <property type="project" value="TreeGrafter"/>
</dbReference>
<evidence type="ECO:0000256" key="1">
    <source>
        <dbReference type="ARBA" id="ARBA00006485"/>
    </source>
</evidence>
<keyword evidence="5" id="KW-0132">Cell division</keyword>
<dbReference type="SMART" id="SM00220">
    <property type="entry name" value="S_TKc"/>
    <property type="match status" value="1"/>
</dbReference>
<comment type="similarity">
    <text evidence="1">Belongs to the protein kinase superfamily. CMGC Ser/Thr protein kinase family. CDC2/CDKX subfamily.</text>
</comment>
<evidence type="ECO:0000256" key="4">
    <source>
        <dbReference type="ARBA" id="ARBA00022553"/>
    </source>
</evidence>
<keyword evidence="4" id="KW-0597">Phosphoprotein</keyword>
<keyword evidence="6" id="KW-0808">Transferase</keyword>
<dbReference type="GO" id="GO:0005634">
    <property type="term" value="C:nucleus"/>
    <property type="evidence" value="ECO:0007669"/>
    <property type="project" value="TreeGrafter"/>
</dbReference>
<dbReference type="GO" id="GO:0000307">
    <property type="term" value="C:cyclin-dependent protein kinase holoenzyme complex"/>
    <property type="evidence" value="ECO:0007669"/>
    <property type="project" value="TreeGrafter"/>
</dbReference>
<dbReference type="InterPro" id="IPR000719">
    <property type="entry name" value="Prot_kinase_dom"/>
</dbReference>
<comment type="catalytic activity">
    <reaction evidence="13">
        <text>L-seryl-[protein] + ATP = O-phospho-L-seryl-[protein] + ADP + H(+)</text>
        <dbReference type="Rhea" id="RHEA:17989"/>
        <dbReference type="Rhea" id="RHEA-COMP:9863"/>
        <dbReference type="Rhea" id="RHEA-COMP:11604"/>
        <dbReference type="ChEBI" id="CHEBI:15378"/>
        <dbReference type="ChEBI" id="CHEBI:29999"/>
        <dbReference type="ChEBI" id="CHEBI:30616"/>
        <dbReference type="ChEBI" id="CHEBI:83421"/>
        <dbReference type="ChEBI" id="CHEBI:456216"/>
        <dbReference type="EC" id="2.7.11.22"/>
    </reaction>
</comment>
<dbReference type="GO" id="GO:0051445">
    <property type="term" value="P:regulation of meiotic cell cycle"/>
    <property type="evidence" value="ECO:0007669"/>
    <property type="project" value="TreeGrafter"/>
</dbReference>
<evidence type="ECO:0000256" key="9">
    <source>
        <dbReference type="ARBA" id="ARBA00022777"/>
    </source>
</evidence>
<evidence type="ECO:0000256" key="11">
    <source>
        <dbReference type="ARBA" id="ARBA00023306"/>
    </source>
</evidence>
<dbReference type="Gene3D" id="3.30.200.20">
    <property type="entry name" value="Phosphorylase Kinase, domain 1"/>
    <property type="match status" value="1"/>
</dbReference>
<evidence type="ECO:0000313" key="15">
    <source>
        <dbReference type="EMBL" id="CAL1398795.1"/>
    </source>
</evidence>
<dbReference type="EC" id="2.7.11.22" evidence="2"/>
<evidence type="ECO:0000256" key="12">
    <source>
        <dbReference type="ARBA" id="ARBA00047811"/>
    </source>
</evidence>
<dbReference type="GO" id="GO:0010389">
    <property type="term" value="P:regulation of G2/M transition of mitotic cell cycle"/>
    <property type="evidence" value="ECO:0007669"/>
    <property type="project" value="TreeGrafter"/>
</dbReference>
<organism evidence="15 16">
    <name type="scientific">Linum trigynum</name>
    <dbReference type="NCBI Taxonomy" id="586398"/>
    <lineage>
        <taxon>Eukaryota</taxon>
        <taxon>Viridiplantae</taxon>
        <taxon>Streptophyta</taxon>
        <taxon>Embryophyta</taxon>
        <taxon>Tracheophyta</taxon>
        <taxon>Spermatophyta</taxon>
        <taxon>Magnoliopsida</taxon>
        <taxon>eudicotyledons</taxon>
        <taxon>Gunneridae</taxon>
        <taxon>Pentapetalae</taxon>
        <taxon>rosids</taxon>
        <taxon>fabids</taxon>
        <taxon>Malpighiales</taxon>
        <taxon>Linaceae</taxon>
        <taxon>Linum</taxon>
    </lineage>
</organism>
<dbReference type="GO" id="GO:0051301">
    <property type="term" value="P:cell division"/>
    <property type="evidence" value="ECO:0007669"/>
    <property type="project" value="UniProtKB-KW"/>
</dbReference>
<evidence type="ECO:0000256" key="5">
    <source>
        <dbReference type="ARBA" id="ARBA00022618"/>
    </source>
</evidence>
<evidence type="ECO:0000313" key="16">
    <source>
        <dbReference type="Proteomes" id="UP001497516"/>
    </source>
</evidence>
<keyword evidence="11" id="KW-0131">Cell cycle</keyword>
<accession>A0AAV2FMV5</accession>
<dbReference type="AlphaFoldDB" id="A0AAV2FMV5"/>
<dbReference type="PROSITE" id="PS50011">
    <property type="entry name" value="PROTEIN_KINASE_DOM"/>
    <property type="match status" value="1"/>
</dbReference>
<dbReference type="PANTHER" id="PTHR24056:SF548">
    <property type="entry name" value="CYCLIN-DEPENDENT KINASE A-1"/>
    <property type="match status" value="1"/>
</dbReference>
<dbReference type="GO" id="GO:0004693">
    <property type="term" value="F:cyclin-dependent protein serine/threonine kinase activity"/>
    <property type="evidence" value="ECO:0007669"/>
    <property type="project" value="UniProtKB-EC"/>
</dbReference>
<dbReference type="Pfam" id="PF00069">
    <property type="entry name" value="Pkinase"/>
    <property type="match status" value="1"/>
</dbReference>
<keyword evidence="3" id="KW-0723">Serine/threonine-protein kinase</keyword>
<keyword evidence="10" id="KW-0067">ATP-binding</keyword>
<evidence type="ECO:0000256" key="7">
    <source>
        <dbReference type="ARBA" id="ARBA00022741"/>
    </source>
</evidence>